<dbReference type="Gene3D" id="3.80.10.10">
    <property type="entry name" value="Ribonuclease Inhibitor"/>
    <property type="match status" value="3"/>
</dbReference>
<evidence type="ECO:0000256" key="2">
    <source>
        <dbReference type="ARBA" id="ARBA00022729"/>
    </source>
</evidence>
<protein>
    <submittedName>
        <fullName evidence="7">Uncharacterized protein</fullName>
    </submittedName>
</protein>
<dbReference type="Pfam" id="PF13855">
    <property type="entry name" value="LRR_8"/>
    <property type="match status" value="1"/>
</dbReference>
<evidence type="ECO:0000256" key="6">
    <source>
        <dbReference type="SAM" id="SignalP"/>
    </source>
</evidence>
<dbReference type="PANTHER" id="PTHR48060">
    <property type="entry name" value="DNA DAMAGE-REPAIR/TOLERATION PROTEIN DRT100"/>
    <property type="match status" value="1"/>
</dbReference>
<dbReference type="EMBL" id="BRYA01000621">
    <property type="protein sequence ID" value="GMI25984.1"/>
    <property type="molecule type" value="Genomic_DNA"/>
</dbReference>
<dbReference type="SUPFAM" id="SSF52058">
    <property type="entry name" value="L domain-like"/>
    <property type="match status" value="2"/>
</dbReference>
<sequence>MSRVVALLLLALFGPISSSSNSSVPNVEERLILMELFNSTNGEYWTYKGGWGKGDQCADNWKGIKCNDEGEVTEIKLVRNNQTGSLPDSLGGLSSLTKLDLRYGGITGPLPPSLADLVELTQISVTDHSITGPIPPLDKLLKLTLIQLNDNHISGPFPPALGNLTSLEYVEMQQNRISGTIPALDNLTSLYYFDVSYNEIEGPCPSAQNFAPEWGGVFCVKRNRLTGRIPAFTNLPEIQEINLEFNSLSGPIPPLEGLGKLVTLSMSNNNLTGPLPDLMEAPALEFAYFNFNELSGPINAFQHDSLKSFYIDHNAFSGPLPDFDQVPVLGDLCVNNNQLSGPIPKFPPSLFEFNGYNNSFSGALPDLGYIEELERINLSFNSLSGPLPSFASIGPRIYRINLKHNFFEGDIPSSVSTLTGLQQLDLSSNKLGGVIPNLSSLTELQELYLSDNEFQGPLDWLANLTSCTTITVNNNLLVGPLPRSIGTMTKLNMFVAHNNDLHGSLPDDLFELPNLQGVVLSGNPKLYGMLPTTLSSPSLTGVVMEGCDIVGYLPKKIESNLTTLYLAGNKIKSRGSNSIPRLPSTIQHVSLANNLLTGSISDDFFEGLTNLISFDIRHNNVGGEFNVSVFTMSILVICSTIVVPSFLVLMGDQRCLKQYKWPHFGVINPEAPHETKLEYTFCGIYSDEGHELCTIPTFSDLFKTISFTTTFNYPFDLSEQCFSAVVETYSPVVLESLIISDILQPSCWWLCREYRSEGAKWLMLAVGLFNAVLVPQIASFYATNINGGVNGLPLVSAVGGVAIILFEVGVGLLLKKLARGEGEGREEEGGEEGEGGGERGLFPPIDYNPRTYVFPPIDFLLDTLGLNFDEDMMLGDKWVRWWLFVDCKRGVGKLGLDS</sequence>
<dbReference type="InterPro" id="IPR032675">
    <property type="entry name" value="LRR_dom_sf"/>
</dbReference>
<feature type="transmembrane region" description="Helical" evidence="5">
    <location>
        <begin position="794"/>
        <end position="814"/>
    </location>
</feature>
<accession>A0A9W7FZP0</accession>
<evidence type="ECO:0000313" key="8">
    <source>
        <dbReference type="Proteomes" id="UP001165065"/>
    </source>
</evidence>
<evidence type="ECO:0000256" key="1">
    <source>
        <dbReference type="ARBA" id="ARBA00022614"/>
    </source>
</evidence>
<evidence type="ECO:0000256" key="5">
    <source>
        <dbReference type="SAM" id="Phobius"/>
    </source>
</evidence>
<feature type="chain" id="PRO_5040934833" evidence="6">
    <location>
        <begin position="19"/>
        <end position="898"/>
    </location>
</feature>
<dbReference type="PANTHER" id="PTHR48060:SF21">
    <property type="entry name" value="L DOMAIN-LIKE PROTEIN"/>
    <property type="match status" value="1"/>
</dbReference>
<dbReference type="InterPro" id="IPR053211">
    <property type="entry name" value="DNA_repair-toleration"/>
</dbReference>
<proteinExistence type="predicted"/>
<comment type="caution">
    <text evidence="7">The sequence shown here is derived from an EMBL/GenBank/DDBJ whole genome shotgun (WGS) entry which is preliminary data.</text>
</comment>
<keyword evidence="4 5" id="KW-0472">Membrane</keyword>
<dbReference type="OrthoDB" id="205182at2759"/>
<evidence type="ECO:0000256" key="3">
    <source>
        <dbReference type="ARBA" id="ARBA00022737"/>
    </source>
</evidence>
<keyword evidence="8" id="KW-1185">Reference proteome</keyword>
<dbReference type="PROSITE" id="PS51450">
    <property type="entry name" value="LRR"/>
    <property type="match status" value="1"/>
</dbReference>
<keyword evidence="5" id="KW-0812">Transmembrane</keyword>
<dbReference type="SMART" id="SM00365">
    <property type="entry name" value="LRR_SD22"/>
    <property type="match status" value="4"/>
</dbReference>
<dbReference type="AlphaFoldDB" id="A0A9W7FZP0"/>
<keyword evidence="1" id="KW-0433">Leucine-rich repeat</keyword>
<organism evidence="7 8">
    <name type="scientific">Triparma columacea</name>
    <dbReference type="NCBI Taxonomy" id="722753"/>
    <lineage>
        <taxon>Eukaryota</taxon>
        <taxon>Sar</taxon>
        <taxon>Stramenopiles</taxon>
        <taxon>Ochrophyta</taxon>
        <taxon>Bolidophyceae</taxon>
        <taxon>Parmales</taxon>
        <taxon>Triparmaceae</taxon>
        <taxon>Triparma</taxon>
    </lineage>
</organism>
<feature type="transmembrane region" description="Helical" evidence="5">
    <location>
        <begin position="627"/>
        <end position="650"/>
    </location>
</feature>
<keyword evidence="3" id="KW-0677">Repeat</keyword>
<evidence type="ECO:0000313" key="7">
    <source>
        <dbReference type="EMBL" id="GMI25984.1"/>
    </source>
</evidence>
<feature type="transmembrane region" description="Helical" evidence="5">
    <location>
        <begin position="761"/>
        <end position="782"/>
    </location>
</feature>
<dbReference type="Pfam" id="PF00560">
    <property type="entry name" value="LRR_1"/>
    <property type="match status" value="2"/>
</dbReference>
<dbReference type="InterPro" id="IPR001611">
    <property type="entry name" value="Leu-rich_rpt"/>
</dbReference>
<dbReference type="FunFam" id="3.80.10.10:FF:000095">
    <property type="entry name" value="LRR receptor-like serine/threonine-protein kinase GSO1"/>
    <property type="match status" value="1"/>
</dbReference>
<gene>
    <name evidence="7" type="ORF">TrCOL_g4603</name>
</gene>
<dbReference type="Proteomes" id="UP001165065">
    <property type="component" value="Unassembled WGS sequence"/>
</dbReference>
<evidence type="ECO:0000256" key="4">
    <source>
        <dbReference type="ARBA" id="ARBA00023136"/>
    </source>
</evidence>
<reference evidence="8" key="1">
    <citation type="journal article" date="2023" name="Commun. Biol.">
        <title>Genome analysis of Parmales, the sister group of diatoms, reveals the evolutionary specialization of diatoms from phago-mixotrophs to photoautotrophs.</title>
        <authorList>
            <person name="Ban H."/>
            <person name="Sato S."/>
            <person name="Yoshikawa S."/>
            <person name="Yamada K."/>
            <person name="Nakamura Y."/>
            <person name="Ichinomiya M."/>
            <person name="Sato N."/>
            <person name="Blanc-Mathieu R."/>
            <person name="Endo H."/>
            <person name="Kuwata A."/>
            <person name="Ogata H."/>
        </authorList>
    </citation>
    <scope>NUCLEOTIDE SEQUENCE [LARGE SCALE GENOMIC DNA]</scope>
</reference>
<keyword evidence="5" id="KW-1133">Transmembrane helix</keyword>
<keyword evidence="2 6" id="KW-0732">Signal</keyword>
<feature type="signal peptide" evidence="6">
    <location>
        <begin position="1"/>
        <end position="18"/>
    </location>
</feature>
<name>A0A9W7FZP0_9STRA</name>